<organism evidence="3 4">
    <name type="scientific">Stella humosa</name>
    <dbReference type="NCBI Taxonomy" id="94"/>
    <lineage>
        <taxon>Bacteria</taxon>
        <taxon>Pseudomonadati</taxon>
        <taxon>Pseudomonadota</taxon>
        <taxon>Alphaproteobacteria</taxon>
        <taxon>Rhodospirillales</taxon>
        <taxon>Stellaceae</taxon>
        <taxon>Stella</taxon>
    </lineage>
</organism>
<dbReference type="PANTHER" id="PTHR13847:SF287">
    <property type="entry name" value="FAD-DEPENDENT OXIDOREDUCTASE DOMAIN-CONTAINING PROTEIN 1"/>
    <property type="match status" value="1"/>
</dbReference>
<evidence type="ECO:0000313" key="4">
    <source>
        <dbReference type="Proteomes" id="UP000278222"/>
    </source>
</evidence>
<dbReference type="EMBL" id="RJKX01000013">
    <property type="protein sequence ID" value="ROP99629.1"/>
    <property type="molecule type" value="Genomic_DNA"/>
</dbReference>
<dbReference type="SUPFAM" id="SSF54373">
    <property type="entry name" value="FAD-linked reductases, C-terminal domain"/>
    <property type="match status" value="1"/>
</dbReference>
<dbReference type="InterPro" id="IPR036188">
    <property type="entry name" value="FAD/NAD-bd_sf"/>
</dbReference>
<dbReference type="Gene3D" id="3.50.50.60">
    <property type="entry name" value="FAD/NAD(P)-binding domain"/>
    <property type="match status" value="1"/>
</dbReference>
<dbReference type="AlphaFoldDB" id="A0A3N1MA03"/>
<dbReference type="PANTHER" id="PTHR13847">
    <property type="entry name" value="SARCOSINE DEHYDROGENASE-RELATED"/>
    <property type="match status" value="1"/>
</dbReference>
<accession>A0A3N1MA03</accession>
<dbReference type="GO" id="GO:0016491">
    <property type="term" value="F:oxidoreductase activity"/>
    <property type="evidence" value="ECO:0007669"/>
    <property type="project" value="UniProtKB-KW"/>
</dbReference>
<feature type="domain" description="FAD dependent oxidoreductase" evidence="2">
    <location>
        <begin position="6"/>
        <end position="364"/>
    </location>
</feature>
<reference evidence="3 4" key="1">
    <citation type="submission" date="2018-11" db="EMBL/GenBank/DDBJ databases">
        <title>Genomic Encyclopedia of Type Strains, Phase IV (KMG-IV): sequencing the most valuable type-strain genomes for metagenomic binning, comparative biology and taxonomic classification.</title>
        <authorList>
            <person name="Goeker M."/>
        </authorList>
    </citation>
    <scope>NUCLEOTIDE SEQUENCE [LARGE SCALE GENOMIC DNA]</scope>
    <source>
        <strain evidence="3 4">DSM 5900</strain>
    </source>
</reference>
<evidence type="ECO:0000313" key="3">
    <source>
        <dbReference type="EMBL" id="ROP99629.1"/>
    </source>
</evidence>
<dbReference type="RefSeq" id="WP_123689000.1">
    <property type="nucleotide sequence ID" value="NZ_RJKX01000013.1"/>
</dbReference>
<evidence type="ECO:0000256" key="1">
    <source>
        <dbReference type="ARBA" id="ARBA00023002"/>
    </source>
</evidence>
<comment type="caution">
    <text evidence="3">The sequence shown here is derived from an EMBL/GenBank/DDBJ whole genome shotgun (WGS) entry which is preliminary data.</text>
</comment>
<keyword evidence="4" id="KW-1185">Reference proteome</keyword>
<protein>
    <submittedName>
        <fullName evidence="3">4-methylaminobutanoate oxidase (Formaldehyde-forming)</fullName>
    </submittedName>
</protein>
<gene>
    <name evidence="3" type="ORF">EDC65_1413</name>
</gene>
<keyword evidence="1" id="KW-0560">Oxidoreductase</keyword>
<dbReference type="Proteomes" id="UP000278222">
    <property type="component" value="Unassembled WGS sequence"/>
</dbReference>
<dbReference type="GO" id="GO:0005737">
    <property type="term" value="C:cytoplasm"/>
    <property type="evidence" value="ECO:0007669"/>
    <property type="project" value="TreeGrafter"/>
</dbReference>
<sequence>MESAAVVVIGGGVIGASVAYHLCRAGVTDVLVLERNTLSSGATPRAAGLITHGRADANVIGMMGRTIAAIAELENLLGEPIEFRPVGSIRSVATEAGERALAAIESALHMAGTPLEVIDARRAREACPWLDLSGARRTLFFPRDGHVDGARLGMAYARAARRLGARVRQGVEVQGLLREGNTVTGVLTSAGPVRAQQVVDAAGAWAGVVSEWAGWAFPATPTRSQYWMTAPDGNGPPTMPIVQLPELHAYLRPEVGGLVVGLQEPNSTTFDPFELPTDMGAVPVRDQAGDLDFLIARADALRTVIPGIDDWRFVHHITGLSMYTPDGNFVIGRPDGVEGLIAAGGCCGSGVAASGGFGEAVASLVTGQPCGIDMVPFRPSRFGGVGARDEAFRQRCSAARGGKSGLPPGGGHPA</sequence>
<dbReference type="InterPro" id="IPR006076">
    <property type="entry name" value="FAD-dep_OxRdtase"/>
</dbReference>
<evidence type="ECO:0000259" key="2">
    <source>
        <dbReference type="Pfam" id="PF01266"/>
    </source>
</evidence>
<dbReference type="Gene3D" id="3.30.9.10">
    <property type="entry name" value="D-Amino Acid Oxidase, subunit A, domain 2"/>
    <property type="match status" value="1"/>
</dbReference>
<dbReference type="Pfam" id="PF01266">
    <property type="entry name" value="DAO"/>
    <property type="match status" value="1"/>
</dbReference>
<proteinExistence type="predicted"/>
<dbReference type="SUPFAM" id="SSF51905">
    <property type="entry name" value="FAD/NAD(P)-binding domain"/>
    <property type="match status" value="1"/>
</dbReference>
<name>A0A3N1MA03_9PROT</name>